<proteinExistence type="predicted"/>
<sequence>MKAVNIIYLVLFYIITANQLDGAKVAAGISVSSSSCYDNSLTCASRAVDGNFSQFNYFKSKEEAGQWLRLNLSQVYHIFRVQVTSHQLSHFEDIEVHFLESDISANHSSVYHLQRHGSIESNFYIAFNSNASAQVPQAKYLILNTTNPRGLFINEIEILGYKFDPQALHVLLNDSPRSRRPSLSNPSWREIPSNLQSTLELSTLQVKYSLWRLGRLLPAQHVAVFSSSNNGIAFAEFSVFAISMK</sequence>
<name>A0A7J7IYU1_BUGNE</name>
<dbReference type="Gene3D" id="2.60.120.260">
    <property type="entry name" value="Galactose-binding domain-like"/>
    <property type="match status" value="1"/>
</dbReference>
<feature type="signal peptide" evidence="1">
    <location>
        <begin position="1"/>
        <end position="22"/>
    </location>
</feature>
<dbReference type="Proteomes" id="UP000593567">
    <property type="component" value="Unassembled WGS sequence"/>
</dbReference>
<evidence type="ECO:0000313" key="2">
    <source>
        <dbReference type="EMBL" id="KAF6018727.1"/>
    </source>
</evidence>
<gene>
    <name evidence="2" type="ORF">EB796_022955</name>
</gene>
<dbReference type="SUPFAM" id="SSF49785">
    <property type="entry name" value="Galactose-binding domain-like"/>
    <property type="match status" value="1"/>
</dbReference>
<organism evidence="2 3">
    <name type="scientific">Bugula neritina</name>
    <name type="common">Brown bryozoan</name>
    <name type="synonym">Sertularia neritina</name>
    <dbReference type="NCBI Taxonomy" id="10212"/>
    <lineage>
        <taxon>Eukaryota</taxon>
        <taxon>Metazoa</taxon>
        <taxon>Spiralia</taxon>
        <taxon>Lophotrochozoa</taxon>
        <taxon>Bryozoa</taxon>
        <taxon>Gymnolaemata</taxon>
        <taxon>Cheilostomatida</taxon>
        <taxon>Flustrina</taxon>
        <taxon>Buguloidea</taxon>
        <taxon>Bugulidae</taxon>
        <taxon>Bugula</taxon>
    </lineage>
</organism>
<feature type="chain" id="PRO_5029806408" description="F5/8 type C domain-containing protein" evidence="1">
    <location>
        <begin position="23"/>
        <end position="245"/>
    </location>
</feature>
<dbReference type="AlphaFoldDB" id="A0A7J7IYU1"/>
<protein>
    <recommendedName>
        <fullName evidence="4">F5/8 type C domain-containing protein</fullName>
    </recommendedName>
</protein>
<keyword evidence="3" id="KW-1185">Reference proteome</keyword>
<accession>A0A7J7IYU1</accession>
<evidence type="ECO:0008006" key="4">
    <source>
        <dbReference type="Google" id="ProtNLM"/>
    </source>
</evidence>
<dbReference type="InterPro" id="IPR008979">
    <property type="entry name" value="Galactose-bd-like_sf"/>
</dbReference>
<evidence type="ECO:0000256" key="1">
    <source>
        <dbReference type="SAM" id="SignalP"/>
    </source>
</evidence>
<dbReference type="EMBL" id="VXIV02003280">
    <property type="protein sequence ID" value="KAF6018727.1"/>
    <property type="molecule type" value="Genomic_DNA"/>
</dbReference>
<comment type="caution">
    <text evidence="2">The sequence shown here is derived from an EMBL/GenBank/DDBJ whole genome shotgun (WGS) entry which is preliminary data.</text>
</comment>
<reference evidence="2" key="1">
    <citation type="submission" date="2020-06" db="EMBL/GenBank/DDBJ databases">
        <title>Draft genome of Bugula neritina, a colonial animal packing powerful symbionts and potential medicines.</title>
        <authorList>
            <person name="Rayko M."/>
        </authorList>
    </citation>
    <scope>NUCLEOTIDE SEQUENCE [LARGE SCALE GENOMIC DNA]</scope>
    <source>
        <strain evidence="2">Kwan_BN1</strain>
    </source>
</reference>
<evidence type="ECO:0000313" key="3">
    <source>
        <dbReference type="Proteomes" id="UP000593567"/>
    </source>
</evidence>
<keyword evidence="1" id="KW-0732">Signal</keyword>